<feature type="domain" description="Response regulatory" evidence="19">
    <location>
        <begin position="666"/>
        <end position="782"/>
    </location>
</feature>
<sequence>MTKIRLRIWLLLCSLLPALLISVFSGGYFSYVRHHELQFSLSEQARHIAVPLAITSASLLASEQQLPLQQLIDTSHRYNSPLLTSIAIFNQQNQLVYNSNPQFTATALASKQQTDLTEHGFYSETATNLIFYHPLTLAQNGQQLHLGYLVLDLHKDTLHLRQQSSALEMILILISCLLLSCAPAFYILQRLYRPVRLMNIQLKQLINHDHTNNIPLVTRKPKATAKELIEMQQGLNKLSAQIVSQEHEMQQQIDQANSDLQQTLEQLEVHNVQLDFARRKALEENRQKSEFLAKMSHELRTPLNGVIGFTRQVLKTKLTSNQHDYLTTIQKSANSLLHLVNDVLDFSKLEEGRLSINPEPFSLRDMLNDATELLAANAFDKYLELVLMIDPECPDDIIADPKRFSQVLMNIAGNAIKFTDHGSIVIRVSCNSLNDDQIILHCSVQDTGRGISSEQQQQLFHGFGSSDPSSHQSGSGLGLMISQRLVEAMGGKIGFESTQAEGSTFWFTLKCKRHQLTVAENLPIAVLEQKTVLYFEPQQHSREAMLQLLQSWYLNVTICSTLSQLQHTLAQQQHYDIAIIGKTVAINQVNHIISVMQKIKPQTDYLYLLVNTLSPSIRETLLNSGADACLSKPAHLTKLAMALAHPYLQHQASSDEILLPKKAQLKVLTVDDNEANLKLINTLLAEQVEHIESAFDGAEAWHKATQHVYDIIFLDINMPIMDGINACQRIRQSSLNEHTPIIAVTAHTADGERERLMMLGFDEFLSKPLDEKMLQCILQEFCQHKQITATAAINPTPAWPESKIVDWALALQQANGKVNLMQDMLAMLISSIEPTQLAIQQAIKQHDRAALLQHIHKLHGGCCYTGVPRLKQLAEIIETSLKQQVPLQTLEPEFFELDDLLQTLLQEQQQWPEWPDVEG</sequence>
<dbReference type="Gene3D" id="1.20.120.160">
    <property type="entry name" value="HPT domain"/>
    <property type="match status" value="1"/>
</dbReference>
<dbReference type="Proteomes" id="UP000242258">
    <property type="component" value="Unassembled WGS sequence"/>
</dbReference>
<dbReference type="SUPFAM" id="SSF52172">
    <property type="entry name" value="CheY-like"/>
    <property type="match status" value="2"/>
</dbReference>
<comment type="caution">
    <text evidence="16">Lacks conserved residue(s) required for the propagation of feature annotation.</text>
</comment>
<keyword evidence="4" id="KW-1003">Cell membrane</keyword>
<keyword evidence="8" id="KW-0812">Transmembrane</keyword>
<dbReference type="SUPFAM" id="SSF47384">
    <property type="entry name" value="Homodimeric domain of signal transducing histidine kinase"/>
    <property type="match status" value="1"/>
</dbReference>
<dbReference type="Gene3D" id="3.30.565.10">
    <property type="entry name" value="Histidine kinase-like ATPase, C-terminal domain"/>
    <property type="match status" value="1"/>
</dbReference>
<keyword evidence="6 16" id="KW-0597">Phosphoprotein</keyword>
<keyword evidence="5" id="KW-0997">Cell inner membrane</keyword>
<name>A0A1E7Q506_9GAMM</name>
<dbReference type="Pfam" id="PF00512">
    <property type="entry name" value="HisKA"/>
    <property type="match status" value="1"/>
</dbReference>
<dbReference type="InterPro" id="IPR011006">
    <property type="entry name" value="CheY-like_superfamily"/>
</dbReference>
<dbReference type="InterPro" id="IPR008207">
    <property type="entry name" value="Sig_transdc_His_kin_Hpt_dom"/>
</dbReference>
<dbReference type="InterPro" id="IPR003594">
    <property type="entry name" value="HATPase_dom"/>
</dbReference>
<dbReference type="SMART" id="SM00387">
    <property type="entry name" value="HATPase_c"/>
    <property type="match status" value="1"/>
</dbReference>
<dbReference type="Pfam" id="PF00072">
    <property type="entry name" value="Response_reg"/>
    <property type="match status" value="1"/>
</dbReference>
<dbReference type="SMART" id="SM00448">
    <property type="entry name" value="REC"/>
    <property type="match status" value="1"/>
</dbReference>
<evidence type="ECO:0000256" key="10">
    <source>
        <dbReference type="ARBA" id="ARBA00022777"/>
    </source>
</evidence>
<dbReference type="CDD" id="cd16922">
    <property type="entry name" value="HATPase_EvgS-ArcB-TorS-like"/>
    <property type="match status" value="1"/>
</dbReference>
<dbReference type="InterPro" id="IPR004358">
    <property type="entry name" value="Sig_transdc_His_kin-like_C"/>
</dbReference>
<dbReference type="GO" id="GO:0000155">
    <property type="term" value="F:phosphorelay sensor kinase activity"/>
    <property type="evidence" value="ECO:0007669"/>
    <property type="project" value="InterPro"/>
</dbReference>
<keyword evidence="22" id="KW-1185">Reference proteome</keyword>
<dbReference type="GO" id="GO:0005524">
    <property type="term" value="F:ATP binding"/>
    <property type="evidence" value="ECO:0007669"/>
    <property type="project" value="UniProtKB-KW"/>
</dbReference>
<dbReference type="Pfam" id="PF02518">
    <property type="entry name" value="HATPase_c"/>
    <property type="match status" value="1"/>
</dbReference>
<evidence type="ECO:0000256" key="1">
    <source>
        <dbReference type="ARBA" id="ARBA00000085"/>
    </source>
</evidence>
<dbReference type="SUPFAM" id="SSF55874">
    <property type="entry name" value="ATPase domain of HSP90 chaperone/DNA topoisomerase II/histidine kinase"/>
    <property type="match status" value="1"/>
</dbReference>
<evidence type="ECO:0000259" key="19">
    <source>
        <dbReference type="PROSITE" id="PS50110"/>
    </source>
</evidence>
<dbReference type="Gene3D" id="3.40.50.2300">
    <property type="match status" value="2"/>
</dbReference>
<dbReference type="InterPro" id="IPR003661">
    <property type="entry name" value="HisK_dim/P_dom"/>
</dbReference>
<keyword evidence="14" id="KW-0472">Membrane</keyword>
<dbReference type="Pfam" id="PF01627">
    <property type="entry name" value="Hpt"/>
    <property type="match status" value="1"/>
</dbReference>
<protein>
    <recommendedName>
        <fullName evidence="3">histidine kinase</fullName>
        <ecNumber evidence="3">2.7.13.3</ecNumber>
    </recommendedName>
</protein>
<dbReference type="SMART" id="SM00388">
    <property type="entry name" value="HisKA"/>
    <property type="match status" value="1"/>
</dbReference>
<feature type="coiled-coil region" evidence="17">
    <location>
        <begin position="235"/>
        <end position="280"/>
    </location>
</feature>
<feature type="modified residue" description="4-aspartylphosphate" evidence="16">
    <location>
        <position position="715"/>
    </location>
</feature>
<dbReference type="InterPro" id="IPR005467">
    <property type="entry name" value="His_kinase_dom"/>
</dbReference>
<proteinExistence type="predicted"/>
<keyword evidence="12" id="KW-1133">Transmembrane helix</keyword>
<evidence type="ECO:0000256" key="9">
    <source>
        <dbReference type="ARBA" id="ARBA00022741"/>
    </source>
</evidence>
<dbReference type="SMART" id="SM00073">
    <property type="entry name" value="HPT"/>
    <property type="match status" value="1"/>
</dbReference>
<feature type="domain" description="Histidine kinase" evidence="18">
    <location>
        <begin position="294"/>
        <end position="513"/>
    </location>
</feature>
<accession>A0A1E7Q506</accession>
<dbReference type="PRINTS" id="PR00344">
    <property type="entry name" value="BCTRLSENSOR"/>
</dbReference>
<evidence type="ECO:0000256" key="17">
    <source>
        <dbReference type="SAM" id="Coils"/>
    </source>
</evidence>
<dbReference type="GO" id="GO:0005886">
    <property type="term" value="C:plasma membrane"/>
    <property type="evidence" value="ECO:0007669"/>
    <property type="project" value="UniProtKB-SubCell"/>
</dbReference>
<keyword evidence="17" id="KW-0175">Coiled coil</keyword>
<keyword evidence="9" id="KW-0547">Nucleotide-binding</keyword>
<evidence type="ECO:0000256" key="4">
    <source>
        <dbReference type="ARBA" id="ARBA00022475"/>
    </source>
</evidence>
<evidence type="ECO:0000256" key="3">
    <source>
        <dbReference type="ARBA" id="ARBA00012438"/>
    </source>
</evidence>
<evidence type="ECO:0000313" key="21">
    <source>
        <dbReference type="EMBL" id="OEY69128.1"/>
    </source>
</evidence>
<dbReference type="PROSITE" id="PS50894">
    <property type="entry name" value="HPT"/>
    <property type="match status" value="1"/>
</dbReference>
<feature type="domain" description="HPt" evidence="20">
    <location>
        <begin position="817"/>
        <end position="918"/>
    </location>
</feature>
<dbReference type="InterPro" id="IPR036641">
    <property type="entry name" value="HPT_dom_sf"/>
</dbReference>
<reference evidence="22" key="1">
    <citation type="submission" date="2016-09" db="EMBL/GenBank/DDBJ databases">
        <authorList>
            <person name="Wan X."/>
            <person name="Hou S."/>
        </authorList>
    </citation>
    <scope>NUCLEOTIDE SEQUENCE [LARGE SCALE GENOMIC DNA]</scope>
    <source>
        <strain evidence="22">KH87</strain>
    </source>
</reference>
<feature type="modified residue" description="Phosphohistidine" evidence="15">
    <location>
        <position position="856"/>
    </location>
</feature>
<evidence type="ECO:0000256" key="2">
    <source>
        <dbReference type="ARBA" id="ARBA00004429"/>
    </source>
</evidence>
<evidence type="ECO:0000259" key="20">
    <source>
        <dbReference type="PROSITE" id="PS50894"/>
    </source>
</evidence>
<evidence type="ECO:0000256" key="6">
    <source>
        <dbReference type="ARBA" id="ARBA00022553"/>
    </source>
</evidence>
<comment type="catalytic activity">
    <reaction evidence="1">
        <text>ATP + protein L-histidine = ADP + protein N-phospho-L-histidine.</text>
        <dbReference type="EC" id="2.7.13.3"/>
    </reaction>
</comment>
<dbReference type="PROSITE" id="PS50109">
    <property type="entry name" value="HIS_KIN"/>
    <property type="match status" value="1"/>
</dbReference>
<evidence type="ECO:0000256" key="5">
    <source>
        <dbReference type="ARBA" id="ARBA00022519"/>
    </source>
</evidence>
<dbReference type="CDD" id="cd17546">
    <property type="entry name" value="REC_hyHK_CKI1_RcsC-like"/>
    <property type="match status" value="1"/>
</dbReference>
<feature type="domain" description="Response regulatory" evidence="19">
    <location>
        <begin position="531"/>
        <end position="647"/>
    </location>
</feature>
<dbReference type="STRING" id="1628148.BI198_05720"/>
<evidence type="ECO:0000313" key="22">
    <source>
        <dbReference type="Proteomes" id="UP000242258"/>
    </source>
</evidence>
<dbReference type="EC" id="2.7.13.3" evidence="3"/>
<dbReference type="CDD" id="cd00082">
    <property type="entry name" value="HisKA"/>
    <property type="match status" value="1"/>
</dbReference>
<keyword evidence="10 21" id="KW-0418">Kinase</keyword>
<dbReference type="OrthoDB" id="5563233at2"/>
<dbReference type="InterPro" id="IPR001789">
    <property type="entry name" value="Sig_transdc_resp-reg_receiver"/>
</dbReference>
<evidence type="ECO:0000256" key="11">
    <source>
        <dbReference type="ARBA" id="ARBA00022840"/>
    </source>
</evidence>
<dbReference type="Pfam" id="PF09984">
    <property type="entry name" value="sCache_4"/>
    <property type="match status" value="1"/>
</dbReference>
<comment type="caution">
    <text evidence="21">The sequence shown here is derived from an EMBL/GenBank/DDBJ whole genome shotgun (WGS) entry which is preliminary data.</text>
</comment>
<keyword evidence="13" id="KW-0902">Two-component regulatory system</keyword>
<evidence type="ECO:0000256" key="13">
    <source>
        <dbReference type="ARBA" id="ARBA00023012"/>
    </source>
</evidence>
<evidence type="ECO:0000256" key="8">
    <source>
        <dbReference type="ARBA" id="ARBA00022692"/>
    </source>
</evidence>
<dbReference type="FunFam" id="1.10.287.130:FF:000003">
    <property type="entry name" value="Histidine kinase"/>
    <property type="match status" value="1"/>
</dbReference>
<comment type="subcellular location">
    <subcellularLocation>
        <location evidence="2">Cell inner membrane</location>
        <topology evidence="2">Multi-pass membrane protein</topology>
    </subcellularLocation>
</comment>
<organism evidence="21 22">
    <name type="scientific">Rheinheimera salexigens</name>
    <dbReference type="NCBI Taxonomy" id="1628148"/>
    <lineage>
        <taxon>Bacteria</taxon>
        <taxon>Pseudomonadati</taxon>
        <taxon>Pseudomonadota</taxon>
        <taxon>Gammaproteobacteria</taxon>
        <taxon>Chromatiales</taxon>
        <taxon>Chromatiaceae</taxon>
        <taxon>Rheinheimera</taxon>
    </lineage>
</organism>
<dbReference type="SUPFAM" id="SSF47226">
    <property type="entry name" value="Histidine-containing phosphotransfer domain, HPT domain"/>
    <property type="match status" value="1"/>
</dbReference>
<gene>
    <name evidence="21" type="ORF">BI198_05720</name>
</gene>
<dbReference type="NCBIfam" id="NF008318">
    <property type="entry name" value="PRK11107.1"/>
    <property type="match status" value="1"/>
</dbReference>
<keyword evidence="7" id="KW-0808">Transferase</keyword>
<evidence type="ECO:0000259" key="18">
    <source>
        <dbReference type="PROSITE" id="PS50109"/>
    </source>
</evidence>
<dbReference type="InterPro" id="IPR036890">
    <property type="entry name" value="HATPase_C_sf"/>
</dbReference>
<dbReference type="InterPro" id="IPR036097">
    <property type="entry name" value="HisK_dim/P_sf"/>
</dbReference>
<dbReference type="Gene3D" id="1.10.287.130">
    <property type="match status" value="1"/>
</dbReference>
<dbReference type="PROSITE" id="PS50110">
    <property type="entry name" value="RESPONSE_REGULATORY"/>
    <property type="match status" value="2"/>
</dbReference>
<evidence type="ECO:0000256" key="15">
    <source>
        <dbReference type="PROSITE-ProRule" id="PRU00110"/>
    </source>
</evidence>
<dbReference type="EMBL" id="MKEK01000001">
    <property type="protein sequence ID" value="OEY69128.1"/>
    <property type="molecule type" value="Genomic_DNA"/>
</dbReference>
<evidence type="ECO:0000256" key="14">
    <source>
        <dbReference type="ARBA" id="ARBA00023136"/>
    </source>
</evidence>
<dbReference type="InterPro" id="IPR019247">
    <property type="entry name" value="Histidine_kinase_BarA_N"/>
</dbReference>
<dbReference type="RefSeq" id="WP_070048694.1">
    <property type="nucleotide sequence ID" value="NZ_CBCSDO010000003.1"/>
</dbReference>
<evidence type="ECO:0000256" key="16">
    <source>
        <dbReference type="PROSITE-ProRule" id="PRU00169"/>
    </source>
</evidence>
<dbReference type="PANTHER" id="PTHR45339">
    <property type="entry name" value="HYBRID SIGNAL TRANSDUCTION HISTIDINE KINASE J"/>
    <property type="match status" value="1"/>
</dbReference>
<dbReference type="AlphaFoldDB" id="A0A1E7Q506"/>
<keyword evidence="11" id="KW-0067">ATP-binding</keyword>
<evidence type="ECO:0000256" key="7">
    <source>
        <dbReference type="ARBA" id="ARBA00022679"/>
    </source>
</evidence>
<evidence type="ECO:0000256" key="12">
    <source>
        <dbReference type="ARBA" id="ARBA00022989"/>
    </source>
</evidence>
<dbReference type="PANTHER" id="PTHR45339:SF1">
    <property type="entry name" value="HYBRID SIGNAL TRANSDUCTION HISTIDINE KINASE J"/>
    <property type="match status" value="1"/>
</dbReference>
<dbReference type="FunFam" id="3.30.565.10:FF:000010">
    <property type="entry name" value="Sensor histidine kinase RcsC"/>
    <property type="match status" value="1"/>
</dbReference>